<feature type="chain" id="PRO_5011687131" evidence="1">
    <location>
        <begin position="39"/>
        <end position="85"/>
    </location>
</feature>
<sequence>MSHDPSSRARLPVLRPHGRPFIAAFVCAHLALLGAAYAAAALQAERHELPADAPAAAAEVHHFGRMTLLPLRAQRLPEPSACCRV</sequence>
<evidence type="ECO:0000313" key="2">
    <source>
        <dbReference type="EMBL" id="SFF19375.1"/>
    </source>
</evidence>
<proteinExistence type="predicted"/>
<feature type="signal peptide" evidence="1">
    <location>
        <begin position="1"/>
        <end position="38"/>
    </location>
</feature>
<protein>
    <submittedName>
        <fullName evidence="2">Uncharacterized protein</fullName>
    </submittedName>
</protein>
<name>A0A1I2GP71_9BURK</name>
<dbReference type="Proteomes" id="UP000199119">
    <property type="component" value="Unassembled WGS sequence"/>
</dbReference>
<organism evidence="2 3">
    <name type="scientific">Paracidovorax wautersii</name>
    <dbReference type="NCBI Taxonomy" id="1177982"/>
    <lineage>
        <taxon>Bacteria</taxon>
        <taxon>Pseudomonadati</taxon>
        <taxon>Pseudomonadota</taxon>
        <taxon>Betaproteobacteria</taxon>
        <taxon>Burkholderiales</taxon>
        <taxon>Comamonadaceae</taxon>
        <taxon>Paracidovorax</taxon>
    </lineage>
</organism>
<keyword evidence="3" id="KW-1185">Reference proteome</keyword>
<evidence type="ECO:0000256" key="1">
    <source>
        <dbReference type="SAM" id="SignalP"/>
    </source>
</evidence>
<accession>A0A1I2GP71</accession>
<dbReference type="STRING" id="1177982.SAMN04489711_11627"/>
<evidence type="ECO:0000313" key="3">
    <source>
        <dbReference type="Proteomes" id="UP000199119"/>
    </source>
</evidence>
<reference evidence="3" key="1">
    <citation type="submission" date="2016-10" db="EMBL/GenBank/DDBJ databases">
        <authorList>
            <person name="Varghese N."/>
            <person name="Submissions S."/>
        </authorList>
    </citation>
    <scope>NUCLEOTIDE SEQUENCE [LARGE SCALE GENOMIC DNA]</scope>
    <source>
        <strain evidence="3">DSM 27981</strain>
    </source>
</reference>
<keyword evidence="1" id="KW-0732">Signal</keyword>
<gene>
    <name evidence="2" type="ORF">SAMN04489711_11627</name>
</gene>
<dbReference type="EMBL" id="FONX01000016">
    <property type="protein sequence ID" value="SFF19375.1"/>
    <property type="molecule type" value="Genomic_DNA"/>
</dbReference>
<dbReference type="RefSeq" id="WP_092941020.1">
    <property type="nucleotide sequence ID" value="NZ_FONX01000016.1"/>
</dbReference>
<dbReference type="AlphaFoldDB" id="A0A1I2GP71"/>